<accession>A0A6C0LEW5</accession>
<keyword evidence="1" id="KW-1133">Transmembrane helix</keyword>
<protein>
    <submittedName>
        <fullName evidence="2">Uncharacterized protein</fullName>
    </submittedName>
</protein>
<dbReference type="EMBL" id="MN740476">
    <property type="protein sequence ID" value="QHU28940.1"/>
    <property type="molecule type" value="Genomic_DNA"/>
</dbReference>
<reference evidence="2" key="1">
    <citation type="journal article" date="2020" name="Nature">
        <title>Giant virus diversity and host interactions through global metagenomics.</title>
        <authorList>
            <person name="Schulz F."/>
            <person name="Roux S."/>
            <person name="Paez-Espino D."/>
            <person name="Jungbluth S."/>
            <person name="Walsh D.A."/>
            <person name="Denef V.J."/>
            <person name="McMahon K.D."/>
            <person name="Konstantinidis K.T."/>
            <person name="Eloe-Fadrosh E.A."/>
            <person name="Kyrpides N.C."/>
            <person name="Woyke T."/>
        </authorList>
    </citation>
    <scope>NUCLEOTIDE SEQUENCE</scope>
    <source>
        <strain evidence="2">GVMAG-M-3300027791-30</strain>
    </source>
</reference>
<keyword evidence="1" id="KW-0812">Transmembrane</keyword>
<feature type="transmembrane region" description="Helical" evidence="1">
    <location>
        <begin position="17"/>
        <end position="34"/>
    </location>
</feature>
<dbReference type="AlphaFoldDB" id="A0A6C0LEW5"/>
<sequence>MTDKDNNDNSFPLWQKILYGFLALVVLILLLWGADKIGLLGFLAGAGV</sequence>
<proteinExistence type="predicted"/>
<evidence type="ECO:0000313" key="2">
    <source>
        <dbReference type="EMBL" id="QHU28940.1"/>
    </source>
</evidence>
<keyword evidence="1" id="KW-0472">Membrane</keyword>
<evidence type="ECO:0000256" key="1">
    <source>
        <dbReference type="SAM" id="Phobius"/>
    </source>
</evidence>
<organism evidence="2">
    <name type="scientific">viral metagenome</name>
    <dbReference type="NCBI Taxonomy" id="1070528"/>
    <lineage>
        <taxon>unclassified sequences</taxon>
        <taxon>metagenomes</taxon>
        <taxon>organismal metagenomes</taxon>
    </lineage>
</organism>
<name>A0A6C0LEW5_9ZZZZ</name>